<sequence>MDLSSRRILTFIFEAGIIIAFCIPGVIISLLYVQVIGCALFGLFSTFKSDYDSDTPIYPGLISGCCGSITTFSTWQFDASSAIFGFKPYETSVKNRVFNFASQLLYTTASSYAAITFGSHLGQSLSYAVKQCISHKANRNTSITPLTETHQQSSPEIHFSVPNNNLDILLPSNPIPSTSIAPVSHLQPSAISGKNSEDLPLDNKASKFCSRHPALFYSELFFSVFGWVTSIVVIIIAATNYKKPNSSLNTTLLIEVAFGPVGALLRWVLSKLNKPHHFIPTGTLIANLLAVAIITVSNSTASLASSKSKCLILKFGLGSGFCGCLSTVSTFMSEIIKLKRLNTYSYYFISVVISQIINLIILEIFLHTSSIDFNNSVC</sequence>
<dbReference type="STRING" id="133381.A0A2T9ZE28"/>
<proteinExistence type="inferred from homology"/>
<dbReference type="PANTHER" id="PTHR28259">
    <property type="entry name" value="FLUORIDE EXPORT PROTEIN 1-RELATED"/>
    <property type="match status" value="1"/>
</dbReference>
<evidence type="ECO:0008006" key="12">
    <source>
        <dbReference type="Google" id="ProtNLM"/>
    </source>
</evidence>
<protein>
    <recommendedName>
        <fullName evidence="12">Fluoride ion transporter CrcB</fullName>
    </recommendedName>
</protein>
<dbReference type="GO" id="GO:1903425">
    <property type="term" value="F:fluoride transmembrane transporter activity"/>
    <property type="evidence" value="ECO:0007669"/>
    <property type="project" value="TreeGrafter"/>
</dbReference>
<organism evidence="10 11">
    <name type="scientific">Smittium megazygosporum</name>
    <dbReference type="NCBI Taxonomy" id="133381"/>
    <lineage>
        <taxon>Eukaryota</taxon>
        <taxon>Fungi</taxon>
        <taxon>Fungi incertae sedis</taxon>
        <taxon>Zoopagomycota</taxon>
        <taxon>Kickxellomycotina</taxon>
        <taxon>Harpellomycetes</taxon>
        <taxon>Harpellales</taxon>
        <taxon>Legeriomycetaceae</taxon>
        <taxon>Smittium</taxon>
    </lineage>
</organism>
<gene>
    <name evidence="10" type="ORF">BB560_002699</name>
</gene>
<evidence type="ECO:0000313" key="10">
    <source>
        <dbReference type="EMBL" id="PVV02841.1"/>
    </source>
</evidence>
<evidence type="ECO:0000256" key="2">
    <source>
        <dbReference type="ARBA" id="ARBA00004651"/>
    </source>
</evidence>
<name>A0A2T9ZE28_9FUNG</name>
<dbReference type="Proteomes" id="UP000245609">
    <property type="component" value="Unassembled WGS sequence"/>
</dbReference>
<comment type="catalytic activity">
    <reaction evidence="8">
        <text>fluoride(in) = fluoride(out)</text>
        <dbReference type="Rhea" id="RHEA:76159"/>
        <dbReference type="ChEBI" id="CHEBI:17051"/>
    </reaction>
    <physiologicalReaction direction="left-to-right" evidence="8">
        <dbReference type="Rhea" id="RHEA:76160"/>
    </physiologicalReaction>
</comment>
<evidence type="ECO:0000313" key="11">
    <source>
        <dbReference type="Proteomes" id="UP000245609"/>
    </source>
</evidence>
<feature type="transmembrane region" description="Helical" evidence="9">
    <location>
        <begin position="344"/>
        <end position="366"/>
    </location>
</feature>
<dbReference type="InterPro" id="IPR003691">
    <property type="entry name" value="FluC"/>
</dbReference>
<accession>A0A2T9ZE28</accession>
<evidence type="ECO:0000256" key="6">
    <source>
        <dbReference type="ARBA" id="ARBA00023136"/>
    </source>
</evidence>
<dbReference type="EMBL" id="MBFS01000318">
    <property type="protein sequence ID" value="PVV02841.1"/>
    <property type="molecule type" value="Genomic_DNA"/>
</dbReference>
<dbReference type="OrthoDB" id="409792at2759"/>
<evidence type="ECO:0000256" key="8">
    <source>
        <dbReference type="ARBA" id="ARBA00035585"/>
    </source>
</evidence>
<comment type="function">
    <text evidence="1">Fluoride channel required for the rapid expulsion of cytoplasmic fluoride.</text>
</comment>
<evidence type="ECO:0000256" key="5">
    <source>
        <dbReference type="ARBA" id="ARBA00022989"/>
    </source>
</evidence>
<comment type="caution">
    <text evidence="10">The sequence shown here is derived from an EMBL/GenBank/DDBJ whole genome shotgun (WGS) entry which is preliminary data.</text>
</comment>
<comment type="subcellular location">
    <subcellularLocation>
        <location evidence="2">Cell membrane</location>
        <topology evidence="2">Multi-pass membrane protein</topology>
    </subcellularLocation>
</comment>
<evidence type="ECO:0000256" key="9">
    <source>
        <dbReference type="SAM" id="Phobius"/>
    </source>
</evidence>
<feature type="transmembrane region" description="Helical" evidence="9">
    <location>
        <begin position="214"/>
        <end position="238"/>
    </location>
</feature>
<keyword evidence="11" id="KW-1185">Reference proteome</keyword>
<dbReference type="PANTHER" id="PTHR28259:SF1">
    <property type="entry name" value="FLUORIDE EXPORT PROTEIN 1-RELATED"/>
    <property type="match status" value="1"/>
</dbReference>
<feature type="transmembrane region" description="Helical" evidence="9">
    <location>
        <begin position="250"/>
        <end position="269"/>
    </location>
</feature>
<keyword evidence="4 9" id="KW-0812">Transmembrane</keyword>
<feature type="transmembrane region" description="Helical" evidence="9">
    <location>
        <begin position="311"/>
        <end position="332"/>
    </location>
</feature>
<keyword evidence="6 9" id="KW-0472">Membrane</keyword>
<evidence type="ECO:0000256" key="7">
    <source>
        <dbReference type="ARBA" id="ARBA00035120"/>
    </source>
</evidence>
<dbReference type="GO" id="GO:0005886">
    <property type="term" value="C:plasma membrane"/>
    <property type="evidence" value="ECO:0007669"/>
    <property type="project" value="UniProtKB-SubCell"/>
</dbReference>
<feature type="transmembrane region" description="Helical" evidence="9">
    <location>
        <begin position="281"/>
        <end position="299"/>
    </location>
</feature>
<keyword evidence="5 9" id="KW-1133">Transmembrane helix</keyword>
<feature type="transmembrane region" description="Helical" evidence="9">
    <location>
        <begin position="12"/>
        <end position="45"/>
    </location>
</feature>
<evidence type="ECO:0000256" key="1">
    <source>
        <dbReference type="ARBA" id="ARBA00002598"/>
    </source>
</evidence>
<dbReference type="Pfam" id="PF02537">
    <property type="entry name" value="CRCB"/>
    <property type="match status" value="1"/>
</dbReference>
<dbReference type="AlphaFoldDB" id="A0A2T9ZE28"/>
<comment type="similarity">
    <text evidence="7">Belongs to the fluoride channel Fluc/FEX (TC 1.A.43) family.</text>
</comment>
<reference evidence="10 11" key="1">
    <citation type="journal article" date="2018" name="MBio">
        <title>Comparative Genomics Reveals the Core Gene Toolbox for the Fungus-Insect Symbiosis.</title>
        <authorList>
            <person name="Wang Y."/>
            <person name="Stata M."/>
            <person name="Wang W."/>
            <person name="Stajich J.E."/>
            <person name="White M.M."/>
            <person name="Moncalvo J.M."/>
        </authorList>
    </citation>
    <scope>NUCLEOTIDE SEQUENCE [LARGE SCALE GENOMIC DNA]</scope>
    <source>
        <strain evidence="10 11">SC-DP-2</strain>
    </source>
</reference>
<feature type="transmembrane region" description="Helical" evidence="9">
    <location>
        <begin position="57"/>
        <end position="77"/>
    </location>
</feature>
<evidence type="ECO:0000256" key="4">
    <source>
        <dbReference type="ARBA" id="ARBA00022692"/>
    </source>
</evidence>
<evidence type="ECO:0000256" key="3">
    <source>
        <dbReference type="ARBA" id="ARBA00022475"/>
    </source>
</evidence>
<keyword evidence="3" id="KW-1003">Cell membrane</keyword>